<evidence type="ECO:0000256" key="2">
    <source>
        <dbReference type="ARBA" id="ARBA00004496"/>
    </source>
</evidence>
<feature type="repeat" description="WD" evidence="11">
    <location>
        <begin position="508"/>
        <end position="540"/>
    </location>
</feature>
<organism evidence="13 14">
    <name type="scientific">Heterostelium pallidum (strain ATCC 26659 / Pp 5 / PN500)</name>
    <name type="common">Cellular slime mold</name>
    <name type="synonym">Polysphondylium pallidum</name>
    <dbReference type="NCBI Taxonomy" id="670386"/>
    <lineage>
        <taxon>Eukaryota</taxon>
        <taxon>Amoebozoa</taxon>
        <taxon>Evosea</taxon>
        <taxon>Eumycetozoa</taxon>
        <taxon>Dictyostelia</taxon>
        <taxon>Acytosteliales</taxon>
        <taxon>Acytosteliaceae</taxon>
        <taxon>Heterostelium</taxon>
    </lineage>
</organism>
<evidence type="ECO:0000256" key="12">
    <source>
        <dbReference type="SAM" id="MobiDB-lite"/>
    </source>
</evidence>
<dbReference type="RefSeq" id="XP_020437082.1">
    <property type="nucleotide sequence ID" value="XM_020572965.1"/>
</dbReference>
<dbReference type="GO" id="GO:0005737">
    <property type="term" value="C:cytoplasm"/>
    <property type="evidence" value="ECO:0007669"/>
    <property type="project" value="UniProtKB-SubCell"/>
</dbReference>
<dbReference type="InterPro" id="IPR037289">
    <property type="entry name" value="Elp2"/>
</dbReference>
<dbReference type="InterPro" id="IPR001680">
    <property type="entry name" value="WD40_rpt"/>
</dbReference>
<name>D3B0Z8_HETP5</name>
<dbReference type="PANTHER" id="PTHR44111">
    <property type="entry name" value="ELONGATOR COMPLEX PROTEIN 2"/>
    <property type="match status" value="1"/>
</dbReference>
<dbReference type="OMA" id="ENFRHIS"/>
<feature type="compositionally biased region" description="Polar residues" evidence="12">
    <location>
        <begin position="401"/>
        <end position="410"/>
    </location>
</feature>
<dbReference type="GO" id="GO:0005634">
    <property type="term" value="C:nucleus"/>
    <property type="evidence" value="ECO:0007669"/>
    <property type="project" value="UniProtKB-SubCell"/>
</dbReference>
<accession>D3B0Z8</accession>
<dbReference type="PROSITE" id="PS50294">
    <property type="entry name" value="WD_REPEATS_REGION"/>
    <property type="match status" value="2"/>
</dbReference>
<feature type="repeat" description="WD" evidence="11">
    <location>
        <begin position="556"/>
        <end position="587"/>
    </location>
</feature>
<dbReference type="GO" id="GO:0002098">
    <property type="term" value="P:tRNA wobble uridine modification"/>
    <property type="evidence" value="ECO:0007669"/>
    <property type="project" value="InterPro"/>
</dbReference>
<dbReference type="STRING" id="670386.D3B0Z8"/>
<feature type="repeat" description="WD" evidence="11">
    <location>
        <begin position="272"/>
        <end position="303"/>
    </location>
</feature>
<dbReference type="SUPFAM" id="SSF50978">
    <property type="entry name" value="WD40 repeat-like"/>
    <property type="match status" value="2"/>
</dbReference>
<evidence type="ECO:0000256" key="10">
    <source>
        <dbReference type="ARBA" id="ARBA00023242"/>
    </source>
</evidence>
<sequence length="699" mass="78401">MKLSTSLDYISIGGNSNGDCIDWGRNNIVAYGAQNFVALLCPIQSTVIATLPGHKDRVNHVKWIPSIIGTSEESELISASSDSTLIHWKKNESTGIYEIYEVLKSHTDSVTSCSIVRFPDNSLMLCSTSADNTVKIWIRESVADAKWSVIQSIEFKPRMMECCALSFLPNTKNIPVLALGGVEPKIHPVFQEMCIISASMDKTMIIWRPEKNSGIWMDDVRVGDMGGNILGLYSGVFSPDGEYILSHGYNGAFHLWKNPSVQYGHWEPQIIPSGHFAPVQDLMWSPDFNYFISSSTDRTLRLFGEWKRDGEDGKELKSWHEIARPQIHGYDLECFSFIFGKNHAVVSGAEEKILRVFFGSQNFVDTLSNISRVKYENDGQQRPMAANQPSLGLSNKPFFSAEQSESQSDQPAEFTMTGEDNEALGEGGFEEPVFFNPEVLDKPPFEEHLLQSSLWPEIQKLYGHGNEIIAVACSYDGKYLASTCRASSADQANIRIWNVANWKEVAVLKGHTLTIVQLAFSHDNKYLLGVSRDRMWSLWERTDNPNEPYIKVTAAPKSHGRIVWGCSWTHDDKYFATGSRDKAVKIWTNTKEKGWALASTLPTFTAGITTVEFAPKLANEKCHLLAVGDEEGKITIWKGEDTTDGSPIQWSLIETIPSHLSHISDVRRIRWKKLTDNSFNVATCSTDHSVRIFTITINE</sequence>
<evidence type="ECO:0000256" key="3">
    <source>
        <dbReference type="ARBA" id="ARBA00005043"/>
    </source>
</evidence>
<dbReference type="PROSITE" id="PS50082">
    <property type="entry name" value="WD_REPEATS_2"/>
    <property type="match status" value="3"/>
</dbReference>
<evidence type="ECO:0000313" key="13">
    <source>
        <dbReference type="EMBL" id="EFA84972.1"/>
    </source>
</evidence>
<dbReference type="Gene3D" id="2.130.10.10">
    <property type="entry name" value="YVTN repeat-like/Quinoprotein amine dehydrogenase"/>
    <property type="match status" value="4"/>
</dbReference>
<comment type="subcellular location">
    <subcellularLocation>
        <location evidence="2">Cytoplasm</location>
    </subcellularLocation>
    <subcellularLocation>
        <location evidence="1">Nucleus</location>
    </subcellularLocation>
</comment>
<evidence type="ECO:0000256" key="7">
    <source>
        <dbReference type="ARBA" id="ARBA00022574"/>
    </source>
</evidence>
<dbReference type="FunFam" id="2.130.10.10:FF:000400">
    <property type="entry name" value="Elongator acetyltransferase complex subunit 2"/>
    <property type="match status" value="1"/>
</dbReference>
<dbReference type="GO" id="GO:0033588">
    <property type="term" value="C:elongator holoenzyme complex"/>
    <property type="evidence" value="ECO:0007669"/>
    <property type="project" value="InterPro"/>
</dbReference>
<gene>
    <name evidence="13" type="primary">elp2</name>
    <name evidence="13" type="ORF">PPL_01966</name>
</gene>
<keyword evidence="9" id="KW-0677">Repeat</keyword>
<evidence type="ECO:0000256" key="8">
    <source>
        <dbReference type="ARBA" id="ARBA00022694"/>
    </source>
</evidence>
<evidence type="ECO:0000256" key="1">
    <source>
        <dbReference type="ARBA" id="ARBA00004123"/>
    </source>
</evidence>
<evidence type="ECO:0000256" key="5">
    <source>
        <dbReference type="ARBA" id="ARBA00020267"/>
    </source>
</evidence>
<comment type="similarity">
    <text evidence="4">Belongs to the WD repeat ELP2 family.</text>
</comment>
<keyword evidence="6" id="KW-0963">Cytoplasm</keyword>
<dbReference type="Proteomes" id="UP000001396">
    <property type="component" value="Unassembled WGS sequence"/>
</dbReference>
<dbReference type="GeneID" id="31357492"/>
<dbReference type="AlphaFoldDB" id="D3B0Z8"/>
<reference evidence="13 14" key="1">
    <citation type="journal article" date="2011" name="Genome Res.">
        <title>Phylogeny-wide analysis of social amoeba genomes highlights ancient origins for complex intercellular communication.</title>
        <authorList>
            <person name="Heidel A.J."/>
            <person name="Lawal H.M."/>
            <person name="Felder M."/>
            <person name="Schilde C."/>
            <person name="Helps N.R."/>
            <person name="Tunggal B."/>
            <person name="Rivero F."/>
            <person name="John U."/>
            <person name="Schleicher M."/>
            <person name="Eichinger L."/>
            <person name="Platzer M."/>
            <person name="Noegel A.A."/>
            <person name="Schaap P."/>
            <person name="Gloeckner G."/>
        </authorList>
    </citation>
    <scope>NUCLEOTIDE SEQUENCE [LARGE SCALE GENOMIC DNA]</scope>
    <source>
        <strain evidence="14">ATCC 26659 / Pp 5 / PN500</strain>
    </source>
</reference>
<dbReference type="UniPathway" id="UPA00988"/>
<dbReference type="FunCoup" id="D3B0Z8">
    <property type="interactions" value="450"/>
</dbReference>
<dbReference type="EMBL" id="ADBJ01000008">
    <property type="protein sequence ID" value="EFA84972.1"/>
    <property type="molecule type" value="Genomic_DNA"/>
</dbReference>
<comment type="pathway">
    <text evidence="3">tRNA modification; 5-methoxycarbonylmethyl-2-thiouridine-tRNA biosynthesis.</text>
</comment>
<evidence type="ECO:0000256" key="6">
    <source>
        <dbReference type="ARBA" id="ARBA00022490"/>
    </source>
</evidence>
<keyword evidence="14" id="KW-1185">Reference proteome</keyword>
<keyword evidence="8" id="KW-0819">tRNA processing</keyword>
<feature type="region of interest" description="Disordered" evidence="12">
    <location>
        <begin position="378"/>
        <end position="422"/>
    </location>
</feature>
<dbReference type="Pfam" id="PF00400">
    <property type="entry name" value="WD40"/>
    <property type="match status" value="6"/>
</dbReference>
<evidence type="ECO:0000256" key="11">
    <source>
        <dbReference type="PROSITE-ProRule" id="PRU00221"/>
    </source>
</evidence>
<evidence type="ECO:0000256" key="9">
    <source>
        <dbReference type="ARBA" id="ARBA00022737"/>
    </source>
</evidence>
<dbReference type="InParanoid" id="D3B0Z8"/>
<keyword evidence="10" id="KW-0539">Nucleus</keyword>
<proteinExistence type="inferred from homology"/>
<evidence type="ECO:0000256" key="4">
    <source>
        <dbReference type="ARBA" id="ARBA00005881"/>
    </source>
</evidence>
<dbReference type="SMART" id="SM00320">
    <property type="entry name" value="WD40"/>
    <property type="match status" value="10"/>
</dbReference>
<dbReference type="InterPro" id="IPR036322">
    <property type="entry name" value="WD40_repeat_dom_sf"/>
</dbReference>
<keyword evidence="7 11" id="KW-0853">WD repeat</keyword>
<dbReference type="InterPro" id="IPR015943">
    <property type="entry name" value="WD40/YVTN_repeat-like_dom_sf"/>
</dbReference>
<comment type="caution">
    <text evidence="13">The sequence shown here is derived from an EMBL/GenBank/DDBJ whole genome shotgun (WGS) entry which is preliminary data.</text>
</comment>
<dbReference type="PANTHER" id="PTHR44111:SF1">
    <property type="entry name" value="ELONGATOR COMPLEX PROTEIN 2"/>
    <property type="match status" value="1"/>
</dbReference>
<protein>
    <recommendedName>
        <fullName evidence="5">Elongator complex protein 2</fullName>
    </recommendedName>
</protein>
<evidence type="ECO:0000313" key="14">
    <source>
        <dbReference type="Proteomes" id="UP000001396"/>
    </source>
</evidence>